<keyword evidence="2" id="KW-1133">Transmembrane helix</keyword>
<name>A0A061RJL3_9CHLO</name>
<evidence type="ECO:0000256" key="1">
    <source>
        <dbReference type="SAM" id="MobiDB-lite"/>
    </source>
</evidence>
<evidence type="ECO:0000256" key="2">
    <source>
        <dbReference type="SAM" id="Phobius"/>
    </source>
</evidence>
<keyword evidence="2" id="KW-0812">Transmembrane</keyword>
<protein>
    <submittedName>
        <fullName evidence="3">Uncharacterized protein</fullName>
    </submittedName>
</protein>
<accession>A0A061RJL3</accession>
<feature type="region of interest" description="Disordered" evidence="1">
    <location>
        <begin position="55"/>
        <end position="74"/>
    </location>
</feature>
<dbReference type="EMBL" id="GBEZ01015286">
    <property type="protein sequence ID" value="JAC70865.1"/>
    <property type="molecule type" value="Transcribed_RNA"/>
</dbReference>
<reference evidence="3" key="1">
    <citation type="submission" date="2014-05" db="EMBL/GenBank/DDBJ databases">
        <title>The transcriptome of the halophilic microalga Tetraselmis sp. GSL018 isolated from the Great Salt Lake, Utah.</title>
        <authorList>
            <person name="Jinkerson R.E."/>
            <person name="D'Adamo S."/>
            <person name="Posewitz M.C."/>
        </authorList>
    </citation>
    <scope>NUCLEOTIDE SEQUENCE</scope>
    <source>
        <strain evidence="3">GSL018</strain>
    </source>
</reference>
<proteinExistence type="predicted"/>
<keyword evidence="2" id="KW-0472">Membrane</keyword>
<evidence type="ECO:0000313" key="3">
    <source>
        <dbReference type="EMBL" id="JAC70865.1"/>
    </source>
</evidence>
<organism evidence="3">
    <name type="scientific">Tetraselmis sp. GSL018</name>
    <dbReference type="NCBI Taxonomy" id="582737"/>
    <lineage>
        <taxon>Eukaryota</taxon>
        <taxon>Viridiplantae</taxon>
        <taxon>Chlorophyta</taxon>
        <taxon>core chlorophytes</taxon>
        <taxon>Chlorodendrophyceae</taxon>
        <taxon>Chlorodendrales</taxon>
        <taxon>Chlorodendraceae</taxon>
        <taxon>Tetraselmis</taxon>
    </lineage>
</organism>
<sequence length="74" mass="7758">MVLAGPGKVLPPVIGASLLAYAMYVAVDRTFGSRPRTLTSEWSAATQAMRDAWPCTDSGAEPVKLNPIGRGADP</sequence>
<dbReference type="AlphaFoldDB" id="A0A061RJL3"/>
<feature type="transmembrane region" description="Helical" evidence="2">
    <location>
        <begin position="6"/>
        <end position="27"/>
    </location>
</feature>
<gene>
    <name evidence="3" type="ORF">TSPGSL018_3205</name>
</gene>